<name>A0A8W7K9F3_ANOAL</name>
<keyword evidence="1" id="KW-0962">Peroxisome biogenesis</keyword>
<dbReference type="Proteomes" id="UP000069272">
    <property type="component" value="Chromosome 2L"/>
</dbReference>
<dbReference type="AlphaFoldDB" id="A0A8W7K9F3"/>
<evidence type="ECO:0000256" key="1">
    <source>
        <dbReference type="ARBA" id="ARBA00022593"/>
    </source>
</evidence>
<dbReference type="EnsemblMetazoa" id="AALB016625-RA">
    <property type="protein sequence ID" value="AALB016625-PA"/>
    <property type="gene ID" value="AALB016625"/>
</dbReference>
<protein>
    <recommendedName>
        <fullName evidence="7">Peroxisomal membrane protein 11B</fullName>
    </recommendedName>
</protein>
<reference evidence="5" key="2">
    <citation type="submission" date="2022-08" db="UniProtKB">
        <authorList>
            <consortium name="EnsemblMetazoa"/>
        </authorList>
    </citation>
    <scope>IDENTIFICATION</scope>
    <source>
        <strain evidence="5">STECLA/ALBI9_A</strain>
    </source>
</reference>
<evidence type="ECO:0000256" key="3">
    <source>
        <dbReference type="ARBA" id="ARBA00023140"/>
    </source>
</evidence>
<reference evidence="5 6" key="1">
    <citation type="journal article" date="2017" name="G3 (Bethesda)">
        <title>The Physical Genome Mapping of Anopheles albimanus Corrected Scaffold Misassemblies and Identified Interarm Rearrangements in Genus Anopheles.</title>
        <authorList>
            <person name="Artemov G.N."/>
            <person name="Peery A.N."/>
            <person name="Jiang X."/>
            <person name="Tu Z."/>
            <person name="Stegniy V.N."/>
            <person name="Sharakhova M.V."/>
            <person name="Sharakhov I.V."/>
        </authorList>
    </citation>
    <scope>NUCLEOTIDE SEQUENCE [LARGE SCALE GENOMIC DNA]</scope>
    <source>
        <strain evidence="5 6">ALBI9_A</strain>
    </source>
</reference>
<dbReference type="RefSeq" id="XP_035781166.1">
    <property type="nucleotide sequence ID" value="XM_035925273.1"/>
</dbReference>
<evidence type="ECO:0000256" key="4">
    <source>
        <dbReference type="ARBA" id="ARBA00046271"/>
    </source>
</evidence>
<dbReference type="KEGG" id="aali:118460724"/>
<evidence type="ECO:0000313" key="5">
    <source>
        <dbReference type="EnsemblMetazoa" id="AALB016625-PA"/>
    </source>
</evidence>
<evidence type="ECO:0000313" key="6">
    <source>
        <dbReference type="Proteomes" id="UP000069272"/>
    </source>
</evidence>
<dbReference type="GO" id="GO:0005778">
    <property type="term" value="C:peroxisomal membrane"/>
    <property type="evidence" value="ECO:0007669"/>
    <property type="project" value="UniProtKB-SubCell"/>
</dbReference>
<dbReference type="PANTHER" id="PTHR12652">
    <property type="entry name" value="PEROXISOMAL BIOGENESIS FACTOR 11"/>
    <property type="match status" value="1"/>
</dbReference>
<evidence type="ECO:0000256" key="2">
    <source>
        <dbReference type="ARBA" id="ARBA00023136"/>
    </source>
</evidence>
<dbReference type="GeneID" id="118460724"/>
<dbReference type="Pfam" id="PF05648">
    <property type="entry name" value="PEX11"/>
    <property type="match status" value="1"/>
</dbReference>
<accession>A0A8W7K9F3</accession>
<dbReference type="OrthoDB" id="411017at2759"/>
<dbReference type="GO" id="GO:0016559">
    <property type="term" value="P:peroxisome fission"/>
    <property type="evidence" value="ECO:0007669"/>
    <property type="project" value="InterPro"/>
</dbReference>
<dbReference type="CTD" id="36758"/>
<proteinExistence type="predicted"/>
<evidence type="ECO:0008006" key="7">
    <source>
        <dbReference type="Google" id="ProtNLM"/>
    </source>
</evidence>
<keyword evidence="3" id="KW-0576">Peroxisome</keyword>
<keyword evidence="6" id="KW-1185">Reference proteome</keyword>
<keyword evidence="2" id="KW-0472">Membrane</keyword>
<organism evidence="5 6">
    <name type="scientific">Anopheles albimanus</name>
    <name type="common">New world malaria mosquito</name>
    <dbReference type="NCBI Taxonomy" id="7167"/>
    <lineage>
        <taxon>Eukaryota</taxon>
        <taxon>Metazoa</taxon>
        <taxon>Ecdysozoa</taxon>
        <taxon>Arthropoda</taxon>
        <taxon>Hexapoda</taxon>
        <taxon>Insecta</taxon>
        <taxon>Pterygota</taxon>
        <taxon>Neoptera</taxon>
        <taxon>Endopterygota</taxon>
        <taxon>Diptera</taxon>
        <taxon>Nematocera</taxon>
        <taxon>Culicoidea</taxon>
        <taxon>Culicidae</taxon>
        <taxon>Anophelinae</taxon>
        <taxon>Anopheles</taxon>
    </lineage>
</organism>
<sequence>MDLVIKLNSQTVGKDKIARLLQYSCRALWASKEARLASTSKDTVQTLKQIESILSSFRKLLRFGKGFEVLYSAAVSIDLKRLSNQLFIVLGKVSSGLFLLADHVVWLSRSGISKNVNTAQWLTRSNRFWLISIVMNLCRDLQELNHLFIYFVSKSNLLDLLQTLSVVLKEHKSLVVDTVKNVCDVFIPLNGLGYVQMSNQTIGILGAISSVMGLLPLIYPRLKF</sequence>
<comment type="subcellular location">
    <subcellularLocation>
        <location evidence="4">Peroxisome membrane</location>
    </subcellularLocation>
</comment>
<dbReference type="PANTHER" id="PTHR12652:SF50">
    <property type="entry name" value="PEROXIN 11"/>
    <property type="match status" value="1"/>
</dbReference>
<dbReference type="InterPro" id="IPR008733">
    <property type="entry name" value="PEX11"/>
</dbReference>